<dbReference type="STRING" id="7574.A0A1S3ICC2"/>
<dbReference type="KEGG" id="lak:106162993"/>
<evidence type="ECO:0000313" key="4">
    <source>
        <dbReference type="RefSeq" id="XP_013395910.1"/>
    </source>
</evidence>
<accession>A0A1S3ICC2</accession>
<protein>
    <submittedName>
        <fullName evidence="4">JmjC domain-containing protein 8</fullName>
    </submittedName>
</protein>
<dbReference type="Pfam" id="PF13621">
    <property type="entry name" value="Cupin_8"/>
    <property type="match status" value="1"/>
</dbReference>
<reference evidence="4" key="1">
    <citation type="submission" date="2025-08" db="UniProtKB">
        <authorList>
            <consortium name="RefSeq"/>
        </authorList>
    </citation>
    <scope>IDENTIFICATION</scope>
    <source>
        <tissue evidence="4">Gonads</tissue>
    </source>
</reference>
<evidence type="ECO:0000313" key="3">
    <source>
        <dbReference type="Proteomes" id="UP000085678"/>
    </source>
</evidence>
<name>A0A1S3ICC2_LINAN</name>
<evidence type="ECO:0000256" key="1">
    <source>
        <dbReference type="SAM" id="SignalP"/>
    </source>
</evidence>
<dbReference type="GO" id="GO:0005634">
    <property type="term" value="C:nucleus"/>
    <property type="evidence" value="ECO:0007669"/>
    <property type="project" value="TreeGrafter"/>
</dbReference>
<dbReference type="GeneID" id="106162993"/>
<dbReference type="PANTHER" id="PTHR12480">
    <property type="entry name" value="ARGININE DEMETHYLASE AND LYSYL-HYDROXYLASE JMJD"/>
    <property type="match status" value="1"/>
</dbReference>
<dbReference type="PANTHER" id="PTHR12480:SF21">
    <property type="entry name" value="JMJC DOMAIN-CONTAINING PROTEIN 8"/>
    <property type="match status" value="1"/>
</dbReference>
<dbReference type="InParanoid" id="A0A1S3ICC2"/>
<dbReference type="RefSeq" id="XP_013395910.1">
    <property type="nucleotide sequence ID" value="XM_013540456.1"/>
</dbReference>
<dbReference type="Proteomes" id="UP000085678">
    <property type="component" value="Unplaced"/>
</dbReference>
<sequence>MWHFHRNILLYLCFYVLHFTTQNEQCDGDSCSSDVTTDKNDGGWYTDFREQVAKPGPCNVERVEAATLTQEDFIKKYAYTAPVVISGIKYNEEFRKMCSKQNMLREFGSKTIRLSSANTYSYKKVDVTLREYVENILKPQSLYTLGNETLYWFGDNNYTEWSDLFEQYNQPQWKLPKTEGVLSFGLAGAGTGVPFHFHGPGFGEVIYGRKRWFLTPPEQKPSFDPDQTTLHWLVNNYPHLSENEKPLECTIGPGDLIYFPDRWWHGTLNIDTSVFISTFLGPM</sequence>
<gene>
    <name evidence="4" type="primary">LOC106162993</name>
</gene>
<dbReference type="PROSITE" id="PS51184">
    <property type="entry name" value="JMJC"/>
    <property type="match status" value="1"/>
</dbReference>
<keyword evidence="1" id="KW-0732">Signal</keyword>
<dbReference type="OrthoDB" id="438164at2759"/>
<dbReference type="InterPro" id="IPR003347">
    <property type="entry name" value="JmjC_dom"/>
</dbReference>
<dbReference type="SUPFAM" id="SSF51197">
    <property type="entry name" value="Clavaminate synthase-like"/>
    <property type="match status" value="1"/>
</dbReference>
<feature type="domain" description="JmjC" evidence="2">
    <location>
        <begin position="159"/>
        <end position="283"/>
    </location>
</feature>
<dbReference type="AlphaFoldDB" id="A0A1S3ICC2"/>
<organism evidence="3 4">
    <name type="scientific">Lingula anatina</name>
    <name type="common">Brachiopod</name>
    <name type="synonym">Lingula unguis</name>
    <dbReference type="NCBI Taxonomy" id="7574"/>
    <lineage>
        <taxon>Eukaryota</taxon>
        <taxon>Metazoa</taxon>
        <taxon>Spiralia</taxon>
        <taxon>Lophotrochozoa</taxon>
        <taxon>Brachiopoda</taxon>
        <taxon>Linguliformea</taxon>
        <taxon>Lingulata</taxon>
        <taxon>Lingulida</taxon>
        <taxon>Linguloidea</taxon>
        <taxon>Lingulidae</taxon>
        <taxon>Lingula</taxon>
    </lineage>
</organism>
<dbReference type="Gene3D" id="2.60.120.650">
    <property type="entry name" value="Cupin"/>
    <property type="match status" value="1"/>
</dbReference>
<dbReference type="InterPro" id="IPR041667">
    <property type="entry name" value="Cupin_8"/>
</dbReference>
<feature type="chain" id="PRO_5010244569" evidence="1">
    <location>
        <begin position="29"/>
        <end position="283"/>
    </location>
</feature>
<dbReference type="InterPro" id="IPR050910">
    <property type="entry name" value="JMJD6_ArgDemeth/LysHydrox"/>
</dbReference>
<feature type="signal peptide" evidence="1">
    <location>
        <begin position="1"/>
        <end position="28"/>
    </location>
</feature>
<proteinExistence type="predicted"/>
<keyword evidence="3" id="KW-1185">Reference proteome</keyword>
<evidence type="ECO:0000259" key="2">
    <source>
        <dbReference type="PROSITE" id="PS51184"/>
    </source>
</evidence>
<dbReference type="GO" id="GO:0000987">
    <property type="term" value="F:cis-regulatory region sequence-specific DNA binding"/>
    <property type="evidence" value="ECO:0007669"/>
    <property type="project" value="TreeGrafter"/>
</dbReference>